<evidence type="ECO:0000256" key="1">
    <source>
        <dbReference type="SAM" id="SignalP"/>
    </source>
</evidence>
<dbReference type="AlphaFoldDB" id="A0A1B8HFI1"/>
<dbReference type="Proteomes" id="UP000092377">
    <property type="component" value="Unassembled WGS sequence"/>
</dbReference>
<proteinExistence type="predicted"/>
<evidence type="ECO:0000313" key="3">
    <source>
        <dbReference type="EMBL" id="OBU07836.1"/>
    </source>
</evidence>
<keyword evidence="4" id="KW-1185">Reference proteome</keyword>
<protein>
    <recommendedName>
        <fullName evidence="2">EfeO-type cupredoxin-like domain-containing protein</fullName>
    </recommendedName>
</protein>
<dbReference type="OrthoDB" id="5958460at2"/>
<evidence type="ECO:0000313" key="4">
    <source>
        <dbReference type="Proteomes" id="UP000092377"/>
    </source>
</evidence>
<dbReference type="InterPro" id="IPR028096">
    <property type="entry name" value="EfeO_Cupredoxin"/>
</dbReference>
<keyword evidence="1" id="KW-0732">Signal</keyword>
<dbReference type="SUPFAM" id="SSF49503">
    <property type="entry name" value="Cupredoxins"/>
    <property type="match status" value="1"/>
</dbReference>
<dbReference type="InterPro" id="IPR008972">
    <property type="entry name" value="Cupredoxin"/>
</dbReference>
<feature type="domain" description="EfeO-type cupredoxin-like" evidence="2">
    <location>
        <begin position="8"/>
        <end position="111"/>
    </location>
</feature>
<dbReference type="Gene3D" id="2.60.40.420">
    <property type="entry name" value="Cupredoxins - blue copper proteins"/>
    <property type="match status" value="1"/>
</dbReference>
<evidence type="ECO:0000259" key="2">
    <source>
        <dbReference type="Pfam" id="PF13473"/>
    </source>
</evidence>
<organism evidence="3 4">
    <name type="scientific">Morganella psychrotolerans</name>
    <dbReference type="NCBI Taxonomy" id="368603"/>
    <lineage>
        <taxon>Bacteria</taxon>
        <taxon>Pseudomonadati</taxon>
        <taxon>Pseudomonadota</taxon>
        <taxon>Gammaproteobacteria</taxon>
        <taxon>Enterobacterales</taxon>
        <taxon>Morganellaceae</taxon>
        <taxon>Morganella</taxon>
    </lineage>
</organism>
<name>A0A1B8HFI1_9GAMM</name>
<dbReference type="EMBL" id="LZEY01000023">
    <property type="protein sequence ID" value="OBU07836.1"/>
    <property type="molecule type" value="Genomic_DNA"/>
</dbReference>
<reference evidence="4" key="1">
    <citation type="submission" date="2016-06" db="EMBL/GenBank/DDBJ databases">
        <authorList>
            <person name="Butler K."/>
        </authorList>
    </citation>
    <scope>NUCLEOTIDE SEQUENCE [LARGE SCALE GENOMIC DNA]</scope>
    <source>
        <strain evidence="4">GCSL-Mp20</strain>
    </source>
</reference>
<sequence length="112" mass="11984">MKSLIIALCMTVLSLASLPAGAAAEKFTVELEMNNGVLTPPVLNVPAKTPVRIKIRNTGTEPVEFESTQLRKEKVLAPGASSVVVIAPLKPGKYTFFDDFHLSHPAGEIIAE</sequence>
<feature type="chain" id="PRO_5008609603" description="EfeO-type cupredoxin-like domain-containing protein" evidence="1">
    <location>
        <begin position="23"/>
        <end position="112"/>
    </location>
</feature>
<dbReference type="Pfam" id="PF13473">
    <property type="entry name" value="Cupredoxin_1"/>
    <property type="match status" value="1"/>
</dbReference>
<comment type="caution">
    <text evidence="3">The sequence shown here is derived from an EMBL/GenBank/DDBJ whole genome shotgun (WGS) entry which is preliminary data.</text>
</comment>
<accession>A0A1B8HFI1</accession>
<gene>
    <name evidence="3" type="ORF">AYY18_06215</name>
</gene>
<feature type="signal peptide" evidence="1">
    <location>
        <begin position="1"/>
        <end position="22"/>
    </location>
</feature>